<comment type="caution">
    <text evidence="1">The sequence shown here is derived from an EMBL/GenBank/DDBJ whole genome shotgun (WGS) entry which is preliminary data.</text>
</comment>
<keyword evidence="2" id="KW-1185">Reference proteome</keyword>
<gene>
    <name evidence="1" type="ORF">BKK52_01095</name>
</gene>
<dbReference type="Proteomes" id="UP000189161">
    <property type="component" value="Unassembled WGS sequence"/>
</dbReference>
<accession>A0A1V3J6A2</accession>
<dbReference type="OrthoDB" id="5679660at2"/>
<organism evidence="1 2">
    <name type="scientific">Rodentibacter trehalosifermentans</name>
    <dbReference type="NCBI Taxonomy" id="1908263"/>
    <lineage>
        <taxon>Bacteria</taxon>
        <taxon>Pseudomonadati</taxon>
        <taxon>Pseudomonadota</taxon>
        <taxon>Gammaproteobacteria</taxon>
        <taxon>Pasteurellales</taxon>
        <taxon>Pasteurellaceae</taxon>
        <taxon>Rodentibacter</taxon>
    </lineage>
</organism>
<sequence length="87" mass="9729">MEIKLNKKMWGAWLETSGNQARLALDLITGFCPAVFSLKKETRSDFVLTNCSTADAELIAGISPNGLQIKSRHSKKFVDFDDPIWRG</sequence>
<evidence type="ECO:0000313" key="1">
    <source>
        <dbReference type="EMBL" id="OOF50775.1"/>
    </source>
</evidence>
<dbReference type="AlphaFoldDB" id="A0A1V3J6A2"/>
<reference evidence="1 2" key="1">
    <citation type="submission" date="2016-10" db="EMBL/GenBank/DDBJ databases">
        <title>Rodentibacter gen. nov. and new species.</title>
        <authorList>
            <person name="Christensen H."/>
        </authorList>
    </citation>
    <scope>NUCLEOTIDE SEQUENCE [LARGE SCALE GENOMIC DNA]</scope>
    <source>
        <strain evidence="1 2">H1987082031</strain>
    </source>
</reference>
<evidence type="ECO:0000313" key="2">
    <source>
        <dbReference type="Proteomes" id="UP000189161"/>
    </source>
</evidence>
<protein>
    <submittedName>
        <fullName evidence="1">Uncharacterized protein</fullName>
    </submittedName>
</protein>
<proteinExistence type="predicted"/>
<name>A0A1V3J6A2_9PAST</name>
<dbReference type="EMBL" id="MLHL01000006">
    <property type="protein sequence ID" value="OOF50775.1"/>
    <property type="molecule type" value="Genomic_DNA"/>
</dbReference>
<dbReference type="RefSeq" id="WP_077477559.1">
    <property type="nucleotide sequence ID" value="NZ_MLHL01000006.1"/>
</dbReference>